<evidence type="ECO:0000313" key="2">
    <source>
        <dbReference type="Proteomes" id="UP000249720"/>
    </source>
</evidence>
<dbReference type="AlphaFoldDB" id="A0A2W7RR80"/>
<gene>
    <name evidence="1" type="ORF">LX80_01538</name>
</gene>
<dbReference type="RefSeq" id="WP_111294909.1">
    <property type="nucleotide sequence ID" value="NZ_QKZV01000004.1"/>
</dbReference>
<sequence>MKKNIFIYVVYFITLLSAGKIFAQPQANCFLRGNQYPVNASLVSATGAPLDSIESGKDFNLNITLPGMGSQSCSGYSVQIQTSNNLTLGNQPASTVFPFVQCNSTPLTFCNVSPIPSTNGYGLNVPFHFLPGTTCNAELGTFKVIIKNICGNQTDSCVLNVSLKAIAKNYWIVTKQRVWGNLFGGYVLWRVKVINTNPNPGIGDLNIYSGNIVDQISGSNTIVSVSTAATGIGTNTATWSTGTISSYTSAVWYDVVTQICSQPGTVVKNCVNYSFCLGKKVSNNPTTGSGFAGHNLTNPIGQCCASAFGNVCDSVTIVGQPNYAICFGKTRPSAANINWAQGCEGFYDIDACGNCGSNVPLDSLKITDIFPSGIQVTAISLISNSAGPLPPINGTLTAGSTTINYIGSNVLQTYYFSSPPSGFTFTSTPGQLIYNQCIKIRVKFVITAPAGTLITNCANITYTNGRMPQNANKCGFVFPETHYNGSATACDTFYVRQPKAIPFIKKCISNGQQSFNVGDVIPFTIVVANHGQAPLGTVNVQDFLGSPQNLQLVPGSIQYSYGMGYFDVNNPLPWCSPPITNPINSQPSWLNYTGNNTQNLSWNINGMPGNCQLDSAYYLVIQFNATVLPQSFGNYSNTTTLTGSGFNISSYVPYNVMRLAKIDVTKKVSVNGQIGTSGFVNPGQNFQYQISVCNRGSVGLKNLSVQDVLPNCVQLQPGCSGYLINSQGQQQTISGISCAAPNFVFPASTVIQPGDCAVLVINVQRKAQDTSKQCCNLKAVGKGTTTDAVAQTIQDEDGPVCVKSSLCCEIERMNAALQPTGNTATLANFNLNVQAGNLPIQELTVTLTDFHVQYNYNDCKPQQMGDYMMHLTSSLTNLFGTSGQLILQNPTPPFVNNMLTWQLGTPTMIGAGVNIPISLVMPNMLQIPCCTGRVYFCLKVTVKDVDCRVCEKTVCGYFDLPKQVTNGASNSKLMILQDLNNQKKQTPNLPKQ</sequence>
<reference evidence="1 2" key="1">
    <citation type="submission" date="2018-06" db="EMBL/GenBank/DDBJ databases">
        <title>Genomic Encyclopedia of Archaeal and Bacterial Type Strains, Phase II (KMG-II): from individual species to whole genera.</title>
        <authorList>
            <person name="Goeker M."/>
        </authorList>
    </citation>
    <scope>NUCLEOTIDE SEQUENCE [LARGE SCALE GENOMIC DNA]</scope>
    <source>
        <strain evidence="1 2">DSM 23241</strain>
    </source>
</reference>
<organism evidence="1 2">
    <name type="scientific">Hydrotalea sandarakina</name>
    <dbReference type="NCBI Taxonomy" id="1004304"/>
    <lineage>
        <taxon>Bacteria</taxon>
        <taxon>Pseudomonadati</taxon>
        <taxon>Bacteroidota</taxon>
        <taxon>Chitinophagia</taxon>
        <taxon>Chitinophagales</taxon>
        <taxon>Chitinophagaceae</taxon>
        <taxon>Hydrotalea</taxon>
    </lineage>
</organism>
<dbReference type="Proteomes" id="UP000249720">
    <property type="component" value="Unassembled WGS sequence"/>
</dbReference>
<dbReference type="InterPro" id="IPR047589">
    <property type="entry name" value="DUF11_rpt"/>
</dbReference>
<dbReference type="OrthoDB" id="602835at2"/>
<protein>
    <submittedName>
        <fullName evidence="1">Putative repeat protein (TIGR01451 family)</fullName>
    </submittedName>
</protein>
<proteinExistence type="predicted"/>
<dbReference type="EMBL" id="QKZV01000004">
    <property type="protein sequence ID" value="PZX62844.1"/>
    <property type="molecule type" value="Genomic_DNA"/>
</dbReference>
<accession>A0A2W7RR80</accession>
<name>A0A2W7RR80_9BACT</name>
<evidence type="ECO:0000313" key="1">
    <source>
        <dbReference type="EMBL" id="PZX62844.1"/>
    </source>
</evidence>
<comment type="caution">
    <text evidence="1">The sequence shown here is derived from an EMBL/GenBank/DDBJ whole genome shotgun (WGS) entry which is preliminary data.</text>
</comment>
<dbReference type="NCBIfam" id="TIGR01451">
    <property type="entry name" value="B_ant_repeat"/>
    <property type="match status" value="2"/>
</dbReference>
<keyword evidence="2" id="KW-1185">Reference proteome</keyword>